<evidence type="ECO:0000259" key="6">
    <source>
        <dbReference type="Pfam" id="PF08281"/>
    </source>
</evidence>
<name>A0A8J4EL54_9ACTN</name>
<dbReference type="InterPro" id="IPR036388">
    <property type="entry name" value="WH-like_DNA-bd_sf"/>
</dbReference>
<keyword evidence="3" id="KW-0731">Sigma factor</keyword>
<dbReference type="InterPro" id="IPR013324">
    <property type="entry name" value="RNA_pol_sigma_r3/r4-like"/>
</dbReference>
<dbReference type="Gene3D" id="1.10.10.10">
    <property type="entry name" value="Winged helix-like DNA-binding domain superfamily/Winged helix DNA-binding domain"/>
    <property type="match status" value="1"/>
</dbReference>
<keyword evidence="2" id="KW-0805">Transcription regulation</keyword>
<feature type="domain" description="RNA polymerase sigma factor 70 region 4 type 2" evidence="6">
    <location>
        <begin position="143"/>
        <end position="192"/>
    </location>
</feature>
<sequence length="207" mass="22172">MRSGGAVVTGRAASIAARDVEPDRPPLAGLTGRQLTDTFGRLFDAHARDLHRYLTARIGTTVADDLVAETFLTALRVRGSYDPAHATVRAWLFGIATNLLRHHLRAEQYGLRALARLAPAATPAEDHADRAADRVDAAISVRRLSAAVADLPAGDRDVLLLTSWANLTPAEVAAALGIPAGTVRSRLHRVRRGLRARTAADRTGEAR</sequence>
<dbReference type="NCBIfam" id="TIGR02937">
    <property type="entry name" value="sigma70-ECF"/>
    <property type="match status" value="1"/>
</dbReference>
<comment type="similarity">
    <text evidence="1">Belongs to the sigma-70 factor family. ECF subfamily.</text>
</comment>
<dbReference type="SUPFAM" id="SSF88946">
    <property type="entry name" value="Sigma2 domain of RNA polymerase sigma factors"/>
    <property type="match status" value="1"/>
</dbReference>
<dbReference type="Proteomes" id="UP000614996">
    <property type="component" value="Unassembled WGS sequence"/>
</dbReference>
<accession>A0A8J4EL54</accession>
<dbReference type="EMBL" id="BOPO01000079">
    <property type="protein sequence ID" value="GIL28927.1"/>
    <property type="molecule type" value="Genomic_DNA"/>
</dbReference>
<evidence type="ECO:0000259" key="5">
    <source>
        <dbReference type="Pfam" id="PF04542"/>
    </source>
</evidence>
<dbReference type="Gene3D" id="1.10.1740.10">
    <property type="match status" value="1"/>
</dbReference>
<comment type="caution">
    <text evidence="7">The sequence shown here is derived from an EMBL/GenBank/DDBJ whole genome shotgun (WGS) entry which is preliminary data.</text>
</comment>
<dbReference type="PANTHER" id="PTHR43133">
    <property type="entry name" value="RNA POLYMERASE ECF-TYPE SIGMA FACTO"/>
    <property type="match status" value="1"/>
</dbReference>
<dbReference type="InterPro" id="IPR013249">
    <property type="entry name" value="RNA_pol_sigma70_r4_t2"/>
</dbReference>
<dbReference type="GO" id="GO:0000428">
    <property type="term" value="C:DNA-directed RNA polymerase complex"/>
    <property type="evidence" value="ECO:0007669"/>
    <property type="project" value="UniProtKB-KW"/>
</dbReference>
<evidence type="ECO:0000313" key="7">
    <source>
        <dbReference type="EMBL" id="GIL28927.1"/>
    </source>
</evidence>
<feature type="domain" description="RNA polymerase sigma-70 region 2" evidence="5">
    <location>
        <begin position="42"/>
        <end position="108"/>
    </location>
</feature>
<dbReference type="InterPro" id="IPR013325">
    <property type="entry name" value="RNA_pol_sigma_r2"/>
</dbReference>
<evidence type="ECO:0000313" key="8">
    <source>
        <dbReference type="Proteomes" id="UP000614996"/>
    </source>
</evidence>
<keyword evidence="4" id="KW-0804">Transcription</keyword>
<gene>
    <name evidence="7" type="primary">rpoE_14</name>
    <name evidence="7" type="ORF">NUM_41810</name>
</gene>
<dbReference type="InterPro" id="IPR014284">
    <property type="entry name" value="RNA_pol_sigma-70_dom"/>
</dbReference>
<dbReference type="GO" id="GO:0016987">
    <property type="term" value="F:sigma factor activity"/>
    <property type="evidence" value="ECO:0007669"/>
    <property type="project" value="UniProtKB-KW"/>
</dbReference>
<protein>
    <submittedName>
        <fullName evidence="7">DNA-directed RNA polymerase sigma-70 factor</fullName>
    </submittedName>
</protein>
<proteinExistence type="inferred from homology"/>
<evidence type="ECO:0000256" key="2">
    <source>
        <dbReference type="ARBA" id="ARBA00023015"/>
    </source>
</evidence>
<dbReference type="CDD" id="cd06171">
    <property type="entry name" value="Sigma70_r4"/>
    <property type="match status" value="1"/>
</dbReference>
<reference evidence="8" key="1">
    <citation type="journal article" date="2021" name="Int. J. Syst. Evol. Microbiol.">
        <title>Actinocatenispora comari sp. nov., an endophytic actinomycete isolated from aerial parts of Comarum salesowianum.</title>
        <authorList>
            <person name="Oyunbileg N."/>
            <person name="Iizaka Y."/>
            <person name="Hamada M."/>
            <person name="Davaapurev B.O."/>
            <person name="Fukumoto A."/>
            <person name="Tsetseg B."/>
            <person name="Kato F."/>
            <person name="Tamura T."/>
            <person name="Batkhuu J."/>
            <person name="Anzai Y."/>
        </authorList>
    </citation>
    <scope>NUCLEOTIDE SEQUENCE [LARGE SCALE GENOMIC DNA]</scope>
    <source>
        <strain evidence="8">NUM-2625</strain>
    </source>
</reference>
<dbReference type="InterPro" id="IPR007627">
    <property type="entry name" value="RNA_pol_sigma70_r2"/>
</dbReference>
<organism evidence="7 8">
    <name type="scientific">Actinocatenispora comari</name>
    <dbReference type="NCBI Taxonomy" id="2807577"/>
    <lineage>
        <taxon>Bacteria</taxon>
        <taxon>Bacillati</taxon>
        <taxon>Actinomycetota</taxon>
        <taxon>Actinomycetes</taxon>
        <taxon>Micromonosporales</taxon>
        <taxon>Micromonosporaceae</taxon>
        <taxon>Actinocatenispora</taxon>
    </lineage>
</organism>
<keyword evidence="7" id="KW-0240">DNA-directed RNA polymerase</keyword>
<dbReference type="PANTHER" id="PTHR43133:SF25">
    <property type="entry name" value="RNA POLYMERASE SIGMA FACTOR RFAY-RELATED"/>
    <property type="match status" value="1"/>
</dbReference>
<dbReference type="AlphaFoldDB" id="A0A8J4EL54"/>
<dbReference type="Pfam" id="PF04542">
    <property type="entry name" value="Sigma70_r2"/>
    <property type="match status" value="1"/>
</dbReference>
<keyword evidence="8" id="KW-1185">Reference proteome</keyword>
<dbReference type="GO" id="GO:0006352">
    <property type="term" value="P:DNA-templated transcription initiation"/>
    <property type="evidence" value="ECO:0007669"/>
    <property type="project" value="InterPro"/>
</dbReference>
<evidence type="ECO:0000256" key="3">
    <source>
        <dbReference type="ARBA" id="ARBA00023082"/>
    </source>
</evidence>
<evidence type="ECO:0000256" key="1">
    <source>
        <dbReference type="ARBA" id="ARBA00010641"/>
    </source>
</evidence>
<dbReference type="Pfam" id="PF08281">
    <property type="entry name" value="Sigma70_r4_2"/>
    <property type="match status" value="1"/>
</dbReference>
<dbReference type="InterPro" id="IPR039425">
    <property type="entry name" value="RNA_pol_sigma-70-like"/>
</dbReference>
<dbReference type="GO" id="GO:0003677">
    <property type="term" value="F:DNA binding"/>
    <property type="evidence" value="ECO:0007669"/>
    <property type="project" value="InterPro"/>
</dbReference>
<dbReference type="SUPFAM" id="SSF88659">
    <property type="entry name" value="Sigma3 and sigma4 domains of RNA polymerase sigma factors"/>
    <property type="match status" value="1"/>
</dbReference>
<evidence type="ECO:0000256" key="4">
    <source>
        <dbReference type="ARBA" id="ARBA00023163"/>
    </source>
</evidence>